<dbReference type="Proteomes" id="UP000020467">
    <property type="component" value="Unassembled WGS sequence"/>
</dbReference>
<dbReference type="OrthoDB" id="1844152at2759"/>
<dbReference type="eggNOG" id="KOG0159">
    <property type="taxonomic scope" value="Eukaryota"/>
</dbReference>
<dbReference type="CDD" id="cd11041">
    <property type="entry name" value="CYP503A1-like"/>
    <property type="match status" value="1"/>
</dbReference>
<evidence type="ECO:0000256" key="5">
    <source>
        <dbReference type="ARBA" id="ARBA00023004"/>
    </source>
</evidence>
<keyword evidence="3 7" id="KW-0479">Metal-binding</keyword>
<dbReference type="InterPro" id="IPR001128">
    <property type="entry name" value="Cyt_P450"/>
</dbReference>
<dbReference type="Pfam" id="PF00067">
    <property type="entry name" value="p450"/>
    <property type="match status" value="1"/>
</dbReference>
<keyword evidence="8" id="KW-1133">Transmembrane helix</keyword>
<comment type="caution">
    <text evidence="9">The sequence shown here is derived from an EMBL/GenBank/DDBJ whole genome shotgun (WGS) entry which is preliminary data.</text>
</comment>
<dbReference type="Gene3D" id="1.10.630.10">
    <property type="entry name" value="Cytochrome P450"/>
    <property type="match status" value="1"/>
</dbReference>
<dbReference type="GO" id="GO:0020037">
    <property type="term" value="F:heme binding"/>
    <property type="evidence" value="ECO:0007669"/>
    <property type="project" value="InterPro"/>
</dbReference>
<sequence>MSDLLSGPRRYLFDRTLAESFTIAASFLVVVVLYKIVPPLISLYRWKEPKVRVPVLNLGEDKNYASASEKYVHDFKSILQQGWERFRDGVYQVWGIDGFVVIVAPKFVEELNAKGTDVVDVHAASQTRIIGDYEWLRIADHLLFHSVQTDLTRQVGALLPGMREEVEYACSLHLPAGQEWSSAALWPRMIKIMALVVSRMTVGPDLSRDEVWLDTMVGFLDDLFAGGWALKAWSRPLRPFAARGGFVSGICDVWKRQATARDMLIPIIKQRRAAEAAARASGKEWERPNDLLQWMTDNAAKDKSPKSDSFVAEMCLVSGFGSLHASGVTLTNAVLDLAAMPKYQDTIREENQEARKRQESNTKEAAILSSLTKLDSFLKESQRMNPTTLTAFSRQVMKPVTLSNGVHLPKGTHILAPSSMVSWDPEVYSSPEKFDGLRFHNKRMNAADGGAHRNQFTSYSSEQLHFGFGRQACPGRFFGSAIIKLIILHLVDHFELDLVDKEAGRPKNGIKGAMITPGEEQEILFRRRQL</sequence>
<evidence type="ECO:0000256" key="2">
    <source>
        <dbReference type="ARBA" id="ARBA00010617"/>
    </source>
</evidence>
<protein>
    <submittedName>
        <fullName evidence="9">Cytochrome P450</fullName>
    </submittedName>
</protein>
<evidence type="ECO:0000313" key="9">
    <source>
        <dbReference type="EMBL" id="EXF84657.1"/>
    </source>
</evidence>
<evidence type="ECO:0000256" key="4">
    <source>
        <dbReference type="ARBA" id="ARBA00023002"/>
    </source>
</evidence>
<dbReference type="InterPro" id="IPR002403">
    <property type="entry name" value="Cyt_P450_E_grp-IV"/>
</dbReference>
<reference evidence="9 10" key="1">
    <citation type="submission" date="2014-02" db="EMBL/GenBank/DDBJ databases">
        <title>The genome sequence of Colletotrichum fioriniae PJ7.</title>
        <authorList>
            <person name="Baroncelli R."/>
            <person name="Thon M.R."/>
        </authorList>
    </citation>
    <scope>NUCLEOTIDE SEQUENCE [LARGE SCALE GENOMIC DNA]</scope>
    <source>
        <strain evidence="9 10">PJ7</strain>
    </source>
</reference>
<dbReference type="AlphaFoldDB" id="A0A010QWS0"/>
<evidence type="ECO:0000256" key="6">
    <source>
        <dbReference type="ARBA" id="ARBA00023033"/>
    </source>
</evidence>
<name>A0A010QWS0_9PEZI</name>
<feature type="transmembrane region" description="Helical" evidence="8">
    <location>
        <begin position="20"/>
        <end position="37"/>
    </location>
</feature>
<dbReference type="GO" id="GO:0004497">
    <property type="term" value="F:monooxygenase activity"/>
    <property type="evidence" value="ECO:0007669"/>
    <property type="project" value="UniProtKB-KW"/>
</dbReference>
<keyword evidence="6" id="KW-0503">Monooxygenase</keyword>
<dbReference type="HOGENOM" id="CLU_022195_0_0_1"/>
<keyword evidence="10" id="KW-1185">Reference proteome</keyword>
<evidence type="ECO:0000256" key="3">
    <source>
        <dbReference type="ARBA" id="ARBA00022723"/>
    </source>
</evidence>
<dbReference type="EMBL" id="JARH01000151">
    <property type="protein sequence ID" value="EXF84657.1"/>
    <property type="molecule type" value="Genomic_DNA"/>
</dbReference>
<keyword evidence="4" id="KW-0560">Oxidoreductase</keyword>
<dbReference type="PRINTS" id="PR00465">
    <property type="entry name" value="EP450IV"/>
</dbReference>
<accession>A0A010QWS0</accession>
<evidence type="ECO:0000256" key="7">
    <source>
        <dbReference type="PIRSR" id="PIRSR602403-1"/>
    </source>
</evidence>
<dbReference type="KEGG" id="cfj:CFIO01_12850"/>
<dbReference type="InterPro" id="IPR036396">
    <property type="entry name" value="Cyt_P450_sf"/>
</dbReference>
<evidence type="ECO:0000256" key="1">
    <source>
        <dbReference type="ARBA" id="ARBA00001971"/>
    </source>
</evidence>
<feature type="binding site" description="axial binding residue" evidence="7">
    <location>
        <position position="473"/>
    </location>
    <ligand>
        <name>heme</name>
        <dbReference type="ChEBI" id="CHEBI:30413"/>
    </ligand>
    <ligandPart>
        <name>Fe</name>
        <dbReference type="ChEBI" id="CHEBI:18248"/>
    </ligandPart>
</feature>
<proteinExistence type="inferred from homology"/>
<comment type="similarity">
    <text evidence="2">Belongs to the cytochrome P450 family.</text>
</comment>
<comment type="cofactor">
    <cofactor evidence="1 7">
        <name>heme</name>
        <dbReference type="ChEBI" id="CHEBI:30413"/>
    </cofactor>
</comment>
<keyword evidence="8" id="KW-0472">Membrane</keyword>
<keyword evidence="7" id="KW-0349">Heme</keyword>
<keyword evidence="5 7" id="KW-0408">Iron</keyword>
<dbReference type="PANTHER" id="PTHR46206:SF7">
    <property type="entry name" value="P450, PUTATIVE (EUROFUNG)-RELATED"/>
    <property type="match status" value="1"/>
</dbReference>
<keyword evidence="8" id="KW-0812">Transmembrane</keyword>
<evidence type="ECO:0000313" key="10">
    <source>
        <dbReference type="Proteomes" id="UP000020467"/>
    </source>
</evidence>
<dbReference type="PANTHER" id="PTHR46206">
    <property type="entry name" value="CYTOCHROME P450"/>
    <property type="match status" value="1"/>
</dbReference>
<gene>
    <name evidence="9" type="ORF">CFIO01_12850</name>
</gene>
<evidence type="ECO:0000256" key="8">
    <source>
        <dbReference type="SAM" id="Phobius"/>
    </source>
</evidence>
<organism evidence="9 10">
    <name type="scientific">Colletotrichum fioriniae PJ7</name>
    <dbReference type="NCBI Taxonomy" id="1445577"/>
    <lineage>
        <taxon>Eukaryota</taxon>
        <taxon>Fungi</taxon>
        <taxon>Dikarya</taxon>
        <taxon>Ascomycota</taxon>
        <taxon>Pezizomycotina</taxon>
        <taxon>Sordariomycetes</taxon>
        <taxon>Hypocreomycetidae</taxon>
        <taxon>Glomerellales</taxon>
        <taxon>Glomerellaceae</taxon>
        <taxon>Colletotrichum</taxon>
        <taxon>Colletotrichum acutatum species complex</taxon>
    </lineage>
</organism>
<dbReference type="SUPFAM" id="SSF48264">
    <property type="entry name" value="Cytochrome P450"/>
    <property type="match status" value="1"/>
</dbReference>
<dbReference type="GO" id="GO:0016705">
    <property type="term" value="F:oxidoreductase activity, acting on paired donors, with incorporation or reduction of molecular oxygen"/>
    <property type="evidence" value="ECO:0007669"/>
    <property type="project" value="InterPro"/>
</dbReference>
<dbReference type="GO" id="GO:0005506">
    <property type="term" value="F:iron ion binding"/>
    <property type="evidence" value="ECO:0007669"/>
    <property type="project" value="InterPro"/>
</dbReference>